<dbReference type="SUPFAM" id="SSF103642">
    <property type="entry name" value="Sec-C motif"/>
    <property type="match status" value="1"/>
</dbReference>
<protein>
    <recommendedName>
        <fullName evidence="3">YecA family protein</fullName>
    </recommendedName>
</protein>
<dbReference type="InterPro" id="IPR036255">
    <property type="entry name" value="YgfB-like_sf"/>
</dbReference>
<dbReference type="InterPro" id="IPR004027">
    <property type="entry name" value="SEC_C_motif"/>
</dbReference>
<dbReference type="Gene3D" id="3.10.450.50">
    <property type="match status" value="1"/>
</dbReference>
<dbReference type="InParanoid" id="B9T9N9"/>
<evidence type="ECO:0008006" key="3">
    <source>
        <dbReference type="Google" id="ProtNLM"/>
    </source>
</evidence>
<reference evidence="2" key="1">
    <citation type="journal article" date="2010" name="Nat. Biotechnol.">
        <title>Draft genome sequence of the oilseed species Ricinus communis.</title>
        <authorList>
            <person name="Chan A.P."/>
            <person name="Crabtree J."/>
            <person name="Zhao Q."/>
            <person name="Lorenzi H."/>
            <person name="Orvis J."/>
            <person name="Puiu D."/>
            <person name="Melake-Berhan A."/>
            <person name="Jones K.M."/>
            <person name="Redman J."/>
            <person name="Chen G."/>
            <person name="Cahoon E.B."/>
            <person name="Gedil M."/>
            <person name="Stanke M."/>
            <person name="Haas B.J."/>
            <person name="Wortman J.R."/>
            <person name="Fraser-Liggett C.M."/>
            <person name="Ravel J."/>
            <person name="Rabinowicz P.D."/>
        </authorList>
    </citation>
    <scope>NUCLEOTIDE SEQUENCE [LARGE SCALE GENOMIC DNA]</scope>
    <source>
        <strain evidence="2">cv. Hale</strain>
    </source>
</reference>
<dbReference type="Pfam" id="PF03695">
    <property type="entry name" value="UPF0149"/>
    <property type="match status" value="1"/>
</dbReference>
<sequence>MAPLSEDETNELDQFLMSDAVSDEGVLLNMLDGYLMAIVVGPTTLQPSQWLPGIWGATNEDVPHFETTEQAQHILDLIPRHYNGIVWSLQNDADAFEPLFNTRLELPRPDWQSLFDEPQGRAWLRPLYLLGANDVSLGEEGLTRLPAQREEISKQIPASVAAIYRYWLPYRKAVSERQIATTIQRASPKIGRNDPCPCGSGKKFKKCCGALHQYCTDAGLPFG</sequence>
<evidence type="ECO:0000313" key="2">
    <source>
        <dbReference type="Proteomes" id="UP000008311"/>
    </source>
</evidence>
<dbReference type="InterPro" id="IPR011978">
    <property type="entry name" value="YgfB-like"/>
</dbReference>
<dbReference type="Proteomes" id="UP000008311">
    <property type="component" value="Unassembled WGS sequence"/>
</dbReference>
<dbReference type="NCBIfam" id="TIGR02292">
    <property type="entry name" value="ygfB_yecA"/>
    <property type="match status" value="1"/>
</dbReference>
<evidence type="ECO:0000313" key="1">
    <source>
        <dbReference type="EMBL" id="EEF27428.1"/>
    </source>
</evidence>
<dbReference type="Pfam" id="PF02810">
    <property type="entry name" value="SEC-C"/>
    <property type="match status" value="1"/>
</dbReference>
<proteinExistence type="predicted"/>
<dbReference type="AlphaFoldDB" id="B9T9N9"/>
<name>B9T9N9_RICCO</name>
<dbReference type="PANTHER" id="PTHR33747:SF1">
    <property type="entry name" value="ADENYLATE CYCLASE-ASSOCIATED CAP C-TERMINAL DOMAIN-CONTAINING PROTEIN"/>
    <property type="match status" value="1"/>
</dbReference>
<dbReference type="EMBL" id="EQ975413">
    <property type="protein sequence ID" value="EEF27428.1"/>
    <property type="molecule type" value="Genomic_DNA"/>
</dbReference>
<organism evidence="1 2">
    <name type="scientific">Ricinus communis</name>
    <name type="common">Castor bean</name>
    <dbReference type="NCBI Taxonomy" id="3988"/>
    <lineage>
        <taxon>Eukaryota</taxon>
        <taxon>Viridiplantae</taxon>
        <taxon>Streptophyta</taxon>
        <taxon>Embryophyta</taxon>
        <taxon>Tracheophyta</taxon>
        <taxon>Spermatophyta</taxon>
        <taxon>Magnoliopsida</taxon>
        <taxon>eudicotyledons</taxon>
        <taxon>Gunneridae</taxon>
        <taxon>Pentapetalae</taxon>
        <taxon>rosids</taxon>
        <taxon>fabids</taxon>
        <taxon>Malpighiales</taxon>
        <taxon>Euphorbiaceae</taxon>
        <taxon>Acalyphoideae</taxon>
        <taxon>Acalypheae</taxon>
        <taxon>Ricinus</taxon>
    </lineage>
</organism>
<gene>
    <name evidence="1" type="ORF">RCOM_0000140</name>
</gene>
<dbReference type="PANTHER" id="PTHR33747">
    <property type="entry name" value="UPF0225 PROTEIN SCO1677"/>
    <property type="match status" value="1"/>
</dbReference>
<dbReference type="SUPFAM" id="SSF101327">
    <property type="entry name" value="YgfB-like"/>
    <property type="match status" value="1"/>
</dbReference>
<keyword evidence="2" id="KW-1185">Reference proteome</keyword>
<accession>B9T9N9</accession>